<sequence length="397" mass="47012">MHIRKKRNSYRFLFIALLFFFLNLNLNSVPEQEKLQEAVTVTAVEVPVRIFHKGQVVRNLKKEDFEVYENGVKQEITAFEIISRKISIPQEERKTHQKKRLFILIFNIFDYNEAVGEGIDYFFQNIFQEGDRFLILTEGRMLDIERGKKLSEVILNLKETLKKYKLISNQYTLKAFRDISREADKLLSMLRGLEISAYTPVDQAMIRFFDNYKRIWSDYRKQYLIPDLELYRNIIKRIKHMEGEKWAICFLQREMFPRLKKAGRLDNEIDNWVDSQLDPTQQVKARIIQVRQHELQRSFDVSANFPADGLSDLFMEANVTFHLIALKSLRVVFFQDFELREVAQDYEDCFKKISLSTGGSSVFSNKVSDALKEATETEDYYYLLVYSPDENQSGKKR</sequence>
<accession>A0A0F9MUL9</accession>
<comment type="caution">
    <text evidence="1">The sequence shown here is derived from an EMBL/GenBank/DDBJ whole genome shotgun (WGS) entry which is preliminary data.</text>
</comment>
<protein>
    <recommendedName>
        <fullName evidence="2">VWFA domain-containing protein</fullName>
    </recommendedName>
</protein>
<reference evidence="1" key="1">
    <citation type="journal article" date="2015" name="Nature">
        <title>Complex archaea that bridge the gap between prokaryotes and eukaryotes.</title>
        <authorList>
            <person name="Spang A."/>
            <person name="Saw J.H."/>
            <person name="Jorgensen S.L."/>
            <person name="Zaremba-Niedzwiedzka K."/>
            <person name="Martijn J."/>
            <person name="Lind A.E."/>
            <person name="van Eijk R."/>
            <person name="Schleper C."/>
            <person name="Guy L."/>
            <person name="Ettema T.J."/>
        </authorList>
    </citation>
    <scope>NUCLEOTIDE SEQUENCE</scope>
</reference>
<proteinExistence type="predicted"/>
<evidence type="ECO:0000313" key="1">
    <source>
        <dbReference type="EMBL" id="KKN11005.1"/>
    </source>
</evidence>
<name>A0A0F9MUL9_9ZZZZ</name>
<feature type="non-terminal residue" evidence="1">
    <location>
        <position position="397"/>
    </location>
</feature>
<gene>
    <name evidence="1" type="ORF">LCGC14_1030930</name>
</gene>
<dbReference type="EMBL" id="LAZR01004184">
    <property type="protein sequence ID" value="KKN11005.1"/>
    <property type="molecule type" value="Genomic_DNA"/>
</dbReference>
<organism evidence="1">
    <name type="scientific">marine sediment metagenome</name>
    <dbReference type="NCBI Taxonomy" id="412755"/>
    <lineage>
        <taxon>unclassified sequences</taxon>
        <taxon>metagenomes</taxon>
        <taxon>ecological metagenomes</taxon>
    </lineage>
</organism>
<evidence type="ECO:0008006" key="2">
    <source>
        <dbReference type="Google" id="ProtNLM"/>
    </source>
</evidence>
<dbReference type="AlphaFoldDB" id="A0A0F9MUL9"/>